<dbReference type="InterPro" id="IPR016192">
    <property type="entry name" value="APOBEC/CMP_deaminase_Zn-bd"/>
</dbReference>
<dbReference type="STRING" id="319652.IV80_GL001332"/>
<keyword evidence="4 8" id="KW-0479">Metal-binding</keyword>
<feature type="binding site" evidence="8">
    <location>
        <position position="91"/>
    </location>
    <ligand>
        <name>Zn(2+)</name>
        <dbReference type="ChEBI" id="CHEBI:29105"/>
        <note>catalytic</note>
    </ligand>
</feature>
<gene>
    <name evidence="8" type="primary">tadA</name>
    <name evidence="10" type="ORF">IV80_GL001332</name>
</gene>
<dbReference type="PANTHER" id="PTHR11079">
    <property type="entry name" value="CYTOSINE DEAMINASE FAMILY MEMBER"/>
    <property type="match status" value="1"/>
</dbReference>
<organism evidence="10 11">
    <name type="scientific">Pediococcus cellicola</name>
    <dbReference type="NCBI Taxonomy" id="319652"/>
    <lineage>
        <taxon>Bacteria</taxon>
        <taxon>Bacillati</taxon>
        <taxon>Bacillota</taxon>
        <taxon>Bacilli</taxon>
        <taxon>Lactobacillales</taxon>
        <taxon>Lactobacillaceae</taxon>
        <taxon>Pediococcus</taxon>
    </lineage>
</organism>
<comment type="catalytic activity">
    <reaction evidence="7 8">
        <text>adenosine(34) in tRNA + H2O + H(+) = inosine(34) in tRNA + NH4(+)</text>
        <dbReference type="Rhea" id="RHEA:43168"/>
        <dbReference type="Rhea" id="RHEA-COMP:10373"/>
        <dbReference type="Rhea" id="RHEA-COMP:10374"/>
        <dbReference type="ChEBI" id="CHEBI:15377"/>
        <dbReference type="ChEBI" id="CHEBI:15378"/>
        <dbReference type="ChEBI" id="CHEBI:28938"/>
        <dbReference type="ChEBI" id="CHEBI:74411"/>
        <dbReference type="ChEBI" id="CHEBI:82852"/>
        <dbReference type="EC" id="3.5.4.33"/>
    </reaction>
</comment>
<feature type="binding site" evidence="8">
    <location>
        <position position="58"/>
    </location>
    <ligand>
        <name>Zn(2+)</name>
        <dbReference type="ChEBI" id="CHEBI:29105"/>
        <note>catalytic</note>
    </ligand>
</feature>
<dbReference type="InterPro" id="IPR002125">
    <property type="entry name" value="CMP_dCMP_dom"/>
</dbReference>
<evidence type="ECO:0000256" key="6">
    <source>
        <dbReference type="ARBA" id="ARBA00022833"/>
    </source>
</evidence>
<keyword evidence="3 8" id="KW-0819">tRNA processing</keyword>
<dbReference type="AlphaFoldDB" id="A0A0R2IUY7"/>
<dbReference type="FunFam" id="3.40.140.10:FF:000005">
    <property type="entry name" value="tRNA-specific adenosine deaminase"/>
    <property type="match status" value="1"/>
</dbReference>
<comment type="similarity">
    <text evidence="1">Belongs to the cytidine and deoxycytidylate deaminase family. ADAT2 subfamily.</text>
</comment>
<dbReference type="Gene3D" id="3.40.140.10">
    <property type="entry name" value="Cytidine Deaminase, domain 2"/>
    <property type="match status" value="1"/>
</dbReference>
<evidence type="ECO:0000256" key="8">
    <source>
        <dbReference type="HAMAP-Rule" id="MF_00972"/>
    </source>
</evidence>
<evidence type="ECO:0000256" key="2">
    <source>
        <dbReference type="ARBA" id="ARBA00011738"/>
    </source>
</evidence>
<dbReference type="OrthoDB" id="9802676at2"/>
<protein>
    <recommendedName>
        <fullName evidence="8">tRNA-specific adenosine deaminase</fullName>
        <ecNumber evidence="8">3.5.4.33</ecNumber>
    </recommendedName>
</protein>
<keyword evidence="6 8" id="KW-0862">Zinc</keyword>
<dbReference type="EC" id="3.5.4.33" evidence="8"/>
<dbReference type="GO" id="GO:0002100">
    <property type="term" value="P:tRNA wobble adenosine to inosine editing"/>
    <property type="evidence" value="ECO:0007669"/>
    <property type="project" value="UniProtKB-UniRule"/>
</dbReference>
<dbReference type="PROSITE" id="PS00903">
    <property type="entry name" value="CYT_DCMP_DEAMINASES_1"/>
    <property type="match status" value="1"/>
</dbReference>
<dbReference type="RefSeq" id="WP_057750532.1">
    <property type="nucleotide sequence ID" value="NZ_BJVH01000002.1"/>
</dbReference>
<dbReference type="PATRIC" id="fig|319652.3.peg.1347"/>
<dbReference type="InterPro" id="IPR028883">
    <property type="entry name" value="tRNA_aden_deaminase"/>
</dbReference>
<dbReference type="NCBIfam" id="NF008113">
    <property type="entry name" value="PRK10860.1"/>
    <property type="match status" value="1"/>
</dbReference>
<dbReference type="EMBL" id="JQBR01000004">
    <property type="protein sequence ID" value="KRN66741.1"/>
    <property type="molecule type" value="Genomic_DNA"/>
</dbReference>
<name>A0A0R2IUY7_9LACO</name>
<comment type="cofactor">
    <cofactor evidence="8">
        <name>Zn(2+)</name>
        <dbReference type="ChEBI" id="CHEBI:29105"/>
    </cofactor>
    <text evidence="8">Binds 1 zinc ion per subunit.</text>
</comment>
<feature type="binding site" evidence="8">
    <location>
        <position position="88"/>
    </location>
    <ligand>
        <name>Zn(2+)</name>
        <dbReference type="ChEBI" id="CHEBI:29105"/>
        <note>catalytic</note>
    </ligand>
</feature>
<dbReference type="CDD" id="cd01285">
    <property type="entry name" value="nucleoside_deaminase"/>
    <property type="match status" value="1"/>
</dbReference>
<dbReference type="Pfam" id="PF14437">
    <property type="entry name" value="MafB19-deam"/>
    <property type="match status" value="1"/>
</dbReference>
<dbReference type="PANTHER" id="PTHR11079:SF202">
    <property type="entry name" value="TRNA-SPECIFIC ADENOSINE DEAMINASE"/>
    <property type="match status" value="1"/>
</dbReference>
<evidence type="ECO:0000313" key="11">
    <source>
        <dbReference type="Proteomes" id="UP000051568"/>
    </source>
</evidence>
<evidence type="ECO:0000313" key="10">
    <source>
        <dbReference type="EMBL" id="KRN66741.1"/>
    </source>
</evidence>
<evidence type="ECO:0000256" key="1">
    <source>
        <dbReference type="ARBA" id="ARBA00010669"/>
    </source>
</evidence>
<comment type="subunit">
    <text evidence="2 8">Homodimer.</text>
</comment>
<dbReference type="PROSITE" id="PS51747">
    <property type="entry name" value="CYT_DCMP_DEAMINASES_2"/>
    <property type="match status" value="1"/>
</dbReference>
<keyword evidence="11" id="KW-1185">Reference proteome</keyword>
<proteinExistence type="inferred from homology"/>
<dbReference type="GO" id="GO:0052717">
    <property type="term" value="F:tRNA-specific adenosine-34 deaminase activity"/>
    <property type="evidence" value="ECO:0007669"/>
    <property type="project" value="UniProtKB-UniRule"/>
</dbReference>
<comment type="caution">
    <text evidence="10">The sequence shown here is derived from an EMBL/GenBank/DDBJ whole genome shotgun (WGS) entry which is preliminary data.</text>
</comment>
<keyword evidence="5 8" id="KW-0378">Hydrolase</keyword>
<dbReference type="SUPFAM" id="SSF53927">
    <property type="entry name" value="Cytidine deaminase-like"/>
    <property type="match status" value="1"/>
</dbReference>
<evidence type="ECO:0000256" key="4">
    <source>
        <dbReference type="ARBA" id="ARBA00022723"/>
    </source>
</evidence>
<evidence type="ECO:0000256" key="7">
    <source>
        <dbReference type="ARBA" id="ARBA00048045"/>
    </source>
</evidence>
<accession>A0A0R2IUY7</accession>
<comment type="function">
    <text evidence="8">Catalyzes the deamination of adenosine to inosine at the wobble position 34 of tRNA(Arg2).</text>
</comment>
<dbReference type="InterPro" id="IPR058535">
    <property type="entry name" value="MafB19-deam"/>
</dbReference>
<dbReference type="Proteomes" id="UP000051568">
    <property type="component" value="Unassembled WGS sequence"/>
</dbReference>
<evidence type="ECO:0000256" key="3">
    <source>
        <dbReference type="ARBA" id="ARBA00022694"/>
    </source>
</evidence>
<evidence type="ECO:0000259" key="9">
    <source>
        <dbReference type="PROSITE" id="PS51747"/>
    </source>
</evidence>
<feature type="active site" description="Proton donor" evidence="8">
    <location>
        <position position="60"/>
    </location>
</feature>
<sequence>MPSLATNQELYFMSLALEEARKAKEMGEVPIGAVVVCQNQVIGRGHNLREQNQDATAHAEIIAIQQACQKISSWRLWECQLFVTIEPCMMCSGAIINSQIPEIYFGARDPKAGMVQSLYQLLSDQRLNHQVTIHEGLFGREASQIMQDFFREIRAQKKVAKKINKLVEILSEFEYY</sequence>
<dbReference type="HAMAP" id="MF_00972">
    <property type="entry name" value="tRNA_aden_deaminase"/>
    <property type="match status" value="1"/>
</dbReference>
<evidence type="ECO:0000256" key="5">
    <source>
        <dbReference type="ARBA" id="ARBA00022801"/>
    </source>
</evidence>
<reference evidence="10 11" key="1">
    <citation type="journal article" date="2015" name="Genome Announc.">
        <title>Expanding the biotechnology potential of lactobacilli through comparative genomics of 213 strains and associated genera.</title>
        <authorList>
            <person name="Sun Z."/>
            <person name="Harris H.M."/>
            <person name="McCann A."/>
            <person name="Guo C."/>
            <person name="Argimon S."/>
            <person name="Zhang W."/>
            <person name="Yang X."/>
            <person name="Jeffery I.B."/>
            <person name="Cooney J.C."/>
            <person name="Kagawa T.F."/>
            <person name="Liu W."/>
            <person name="Song Y."/>
            <person name="Salvetti E."/>
            <person name="Wrobel A."/>
            <person name="Rasinkangas P."/>
            <person name="Parkhill J."/>
            <person name="Rea M.C."/>
            <person name="O'Sullivan O."/>
            <person name="Ritari J."/>
            <person name="Douillard F.P."/>
            <person name="Paul Ross R."/>
            <person name="Yang R."/>
            <person name="Briner A.E."/>
            <person name="Felis G.E."/>
            <person name="de Vos W.M."/>
            <person name="Barrangou R."/>
            <person name="Klaenhammer T.R."/>
            <person name="Caufield P.W."/>
            <person name="Cui Y."/>
            <person name="Zhang H."/>
            <person name="O'Toole P.W."/>
        </authorList>
    </citation>
    <scope>NUCLEOTIDE SEQUENCE [LARGE SCALE GENOMIC DNA]</scope>
    <source>
        <strain evidence="10 11">DSM 17757</strain>
    </source>
</reference>
<dbReference type="InterPro" id="IPR016193">
    <property type="entry name" value="Cytidine_deaminase-like"/>
</dbReference>
<feature type="domain" description="CMP/dCMP-type deaminase" evidence="9">
    <location>
        <begin position="7"/>
        <end position="122"/>
    </location>
</feature>
<dbReference type="GO" id="GO:0008270">
    <property type="term" value="F:zinc ion binding"/>
    <property type="evidence" value="ECO:0007669"/>
    <property type="project" value="UniProtKB-UniRule"/>
</dbReference>